<organism evidence="2 3">
    <name type="scientific">Luteimonas yindakuii</name>
    <dbReference type="NCBI Taxonomy" id="2565782"/>
    <lineage>
        <taxon>Bacteria</taxon>
        <taxon>Pseudomonadati</taxon>
        <taxon>Pseudomonadota</taxon>
        <taxon>Gammaproteobacteria</taxon>
        <taxon>Lysobacterales</taxon>
        <taxon>Lysobacteraceae</taxon>
        <taxon>Luteimonas</taxon>
    </lineage>
</organism>
<protein>
    <submittedName>
        <fullName evidence="2">Uncharacterized protein</fullName>
    </submittedName>
</protein>
<evidence type="ECO:0000313" key="3">
    <source>
        <dbReference type="Proteomes" id="UP000298681"/>
    </source>
</evidence>
<proteinExistence type="predicted"/>
<gene>
    <name evidence="2" type="ORF">E4582_11225</name>
</gene>
<evidence type="ECO:0000313" key="2">
    <source>
        <dbReference type="EMBL" id="TKS52804.1"/>
    </source>
</evidence>
<comment type="caution">
    <text evidence="2">The sequence shown here is derived from an EMBL/GenBank/DDBJ whole genome shotgun (WGS) entry which is preliminary data.</text>
</comment>
<keyword evidence="1" id="KW-0732">Signal</keyword>
<name>A0A4Z1QZL3_9GAMM</name>
<evidence type="ECO:0000256" key="1">
    <source>
        <dbReference type="SAM" id="SignalP"/>
    </source>
</evidence>
<accession>A0A4Z1QZL3</accession>
<dbReference type="EMBL" id="SPUH01000002">
    <property type="protein sequence ID" value="TKS52804.1"/>
    <property type="molecule type" value="Genomic_DNA"/>
</dbReference>
<feature type="chain" id="PRO_5021440782" evidence="1">
    <location>
        <begin position="24"/>
        <end position="478"/>
    </location>
</feature>
<feature type="signal peptide" evidence="1">
    <location>
        <begin position="1"/>
        <end position="23"/>
    </location>
</feature>
<sequence>MSLNKKILAVAVLGALASGNAFAADLSAPTGAVPAWFAKEIIASEAAPATLTTSASAATQLSWAVSYNFSDNEVRYVRLQCSDNIEFDAGTTVTTNNTGTAIGATNGLGTNVLTFSVTSDPSGASPVIETNRFTVIGNHDITSTDQNVDCSVALYDQPSQAQAGGTVGLIQNTYFSGAYLAFAPSYELFATPTTHIANVEATPSFSNFLPNGVNTTLDTAMVGFQGGTSASFAYRLRDPDGAGTQTATFGVDGVQVTLATLLAAGTQLVVEGDYSLVSSTGATPYNAAAVGRVNLAGLNPSALTAARATFNVGNTGFTAEGMDLTRRAGVLIPASEYRATLDVVAANPTVYRVTDIAGIKIGEIVRNGTELQAPLAQIPNDWFSRVVLTNTSSTPRPYSIRVLTEEGVTVSTGTLTGTVPANGTKVIENVREIFTGANRATIVVNVAGPTNSIQGLYQIVNPSQGSISNHVMVRPGTN</sequence>
<reference evidence="2 3" key="1">
    <citation type="submission" date="2019-01" db="EMBL/GenBank/DDBJ databases">
        <authorList>
            <person name="Zhang S."/>
        </authorList>
    </citation>
    <scope>NUCLEOTIDE SEQUENCE [LARGE SCALE GENOMIC DNA]</scope>
    <source>
        <strain evidence="2 3">1626</strain>
    </source>
</reference>
<keyword evidence="3" id="KW-1185">Reference proteome</keyword>
<dbReference type="Proteomes" id="UP000298681">
    <property type="component" value="Unassembled WGS sequence"/>
</dbReference>
<dbReference type="AlphaFoldDB" id="A0A4Z1QZL3"/>
<dbReference type="RefSeq" id="WP_134674925.1">
    <property type="nucleotide sequence ID" value="NZ_SPUH01000002.1"/>
</dbReference>